<gene>
    <name evidence="2" type="ORF">JKA74_15805</name>
</gene>
<dbReference type="Gene3D" id="3.40.50.150">
    <property type="entry name" value="Vaccinia Virus protein VP39"/>
    <property type="match status" value="1"/>
</dbReference>
<dbReference type="GO" id="GO:0032259">
    <property type="term" value="P:methylation"/>
    <property type="evidence" value="ECO:0007669"/>
    <property type="project" value="UniProtKB-KW"/>
</dbReference>
<dbReference type="NCBIfam" id="TIGR01444">
    <property type="entry name" value="fkbM_fam"/>
    <property type="match status" value="1"/>
</dbReference>
<keyword evidence="2" id="KW-0808">Transferase</keyword>
<protein>
    <submittedName>
        <fullName evidence="2">FkbM family methyltransferase</fullName>
    </submittedName>
</protein>
<dbReference type="Proteomes" id="UP000611723">
    <property type="component" value="Unassembled WGS sequence"/>
</dbReference>
<evidence type="ECO:0000259" key="1">
    <source>
        <dbReference type="Pfam" id="PF05050"/>
    </source>
</evidence>
<comment type="caution">
    <text evidence="2">The sequence shown here is derived from an EMBL/GenBank/DDBJ whole genome shotgun (WGS) entry which is preliminary data.</text>
</comment>
<keyword evidence="2" id="KW-0489">Methyltransferase</keyword>
<reference evidence="2" key="1">
    <citation type="submission" date="2021-01" db="EMBL/GenBank/DDBJ databases">
        <title>Marivirga aurantiaca sp. nov., isolated from intertidal surface sediments.</title>
        <authorList>
            <person name="Zhang M."/>
        </authorList>
    </citation>
    <scope>NUCLEOTIDE SEQUENCE</scope>
    <source>
        <strain evidence="2">S37H4</strain>
    </source>
</reference>
<dbReference type="GO" id="GO:0008168">
    <property type="term" value="F:methyltransferase activity"/>
    <property type="evidence" value="ECO:0007669"/>
    <property type="project" value="UniProtKB-KW"/>
</dbReference>
<dbReference type="Pfam" id="PF05050">
    <property type="entry name" value="Methyltransf_21"/>
    <property type="match status" value="1"/>
</dbReference>
<evidence type="ECO:0000313" key="2">
    <source>
        <dbReference type="EMBL" id="MBK6266510.1"/>
    </source>
</evidence>
<sequence>MREVFRSIQTLFPYLQDYRFAVKSWETMVRRKPVENDFKAIKFFKPGLNQVFVDIGANRGLTILSMLLNRGLENKIIGFEPNPLIFEKLSKNYFIKNNGRITVHNIGLGKTNEELTLFVPFYRKWMFDGLSSFNYDDAEGWLQTRLWKFRQKHLSIKRVVCKVKKLDGYHLNPYFIKIDVQGFEFNVLMGARETIKRHQPILLIESLTDKINNFLKQYDYSAYSFNSNGLEPGTGDLNTYCMTKKHYEELSEKN</sequence>
<dbReference type="RefSeq" id="WP_201432191.1">
    <property type="nucleotide sequence ID" value="NZ_JAEQBW010000008.1"/>
</dbReference>
<dbReference type="PANTHER" id="PTHR34203">
    <property type="entry name" value="METHYLTRANSFERASE, FKBM FAMILY PROTEIN"/>
    <property type="match status" value="1"/>
</dbReference>
<evidence type="ECO:0000313" key="3">
    <source>
        <dbReference type="Proteomes" id="UP000611723"/>
    </source>
</evidence>
<dbReference type="SUPFAM" id="SSF53335">
    <property type="entry name" value="S-adenosyl-L-methionine-dependent methyltransferases"/>
    <property type="match status" value="1"/>
</dbReference>
<dbReference type="InterPro" id="IPR052514">
    <property type="entry name" value="SAM-dependent_MTase"/>
</dbReference>
<dbReference type="EMBL" id="JAEQBW010000008">
    <property type="protein sequence ID" value="MBK6266510.1"/>
    <property type="molecule type" value="Genomic_DNA"/>
</dbReference>
<dbReference type="InterPro" id="IPR029063">
    <property type="entry name" value="SAM-dependent_MTases_sf"/>
</dbReference>
<organism evidence="2 3">
    <name type="scientific">Marivirga aurantiaca</name>
    <dbReference type="NCBI Taxonomy" id="2802615"/>
    <lineage>
        <taxon>Bacteria</taxon>
        <taxon>Pseudomonadati</taxon>
        <taxon>Bacteroidota</taxon>
        <taxon>Cytophagia</taxon>
        <taxon>Cytophagales</taxon>
        <taxon>Marivirgaceae</taxon>
        <taxon>Marivirga</taxon>
    </lineage>
</organism>
<name>A0A934X1B5_9BACT</name>
<dbReference type="AlphaFoldDB" id="A0A934X1B5"/>
<accession>A0A934X1B5</accession>
<proteinExistence type="predicted"/>
<dbReference type="PANTHER" id="PTHR34203:SF15">
    <property type="entry name" value="SLL1173 PROTEIN"/>
    <property type="match status" value="1"/>
</dbReference>
<feature type="domain" description="Methyltransferase FkbM" evidence="1">
    <location>
        <begin position="54"/>
        <end position="221"/>
    </location>
</feature>
<keyword evidence="3" id="KW-1185">Reference proteome</keyword>
<dbReference type="InterPro" id="IPR006342">
    <property type="entry name" value="FkbM_mtfrase"/>
</dbReference>